<gene>
    <name evidence="3" type="ORF">PCON_12463</name>
</gene>
<dbReference type="eggNOG" id="ENOG502RVMA">
    <property type="taxonomic scope" value="Eukaryota"/>
</dbReference>
<dbReference type="OrthoDB" id="5483584at2759"/>
<accession>U4L6X7</accession>
<dbReference type="Proteomes" id="UP000018144">
    <property type="component" value="Unassembled WGS sequence"/>
</dbReference>
<organism evidence="3 4">
    <name type="scientific">Pyronema omphalodes (strain CBS 100304)</name>
    <name type="common">Pyronema confluens</name>
    <dbReference type="NCBI Taxonomy" id="1076935"/>
    <lineage>
        <taxon>Eukaryota</taxon>
        <taxon>Fungi</taxon>
        <taxon>Dikarya</taxon>
        <taxon>Ascomycota</taxon>
        <taxon>Pezizomycotina</taxon>
        <taxon>Pezizomycetes</taxon>
        <taxon>Pezizales</taxon>
        <taxon>Pyronemataceae</taxon>
        <taxon>Pyronema</taxon>
    </lineage>
</organism>
<reference evidence="3 4" key="1">
    <citation type="journal article" date="2013" name="PLoS Genet.">
        <title>The genome and development-dependent transcriptomes of Pyronema confluens: a window into fungal evolution.</title>
        <authorList>
            <person name="Traeger S."/>
            <person name="Altegoer F."/>
            <person name="Freitag M."/>
            <person name="Gabaldon T."/>
            <person name="Kempken F."/>
            <person name="Kumar A."/>
            <person name="Marcet-Houben M."/>
            <person name="Poggeler S."/>
            <person name="Stajich J.E."/>
            <person name="Nowrousian M."/>
        </authorList>
    </citation>
    <scope>NUCLEOTIDE SEQUENCE [LARGE SCALE GENOMIC DNA]</scope>
    <source>
        <strain evidence="4">CBS 100304</strain>
        <tissue evidence="3">Vegetative mycelium</tissue>
    </source>
</reference>
<dbReference type="EMBL" id="HF935726">
    <property type="protein sequence ID" value="CCX12869.1"/>
    <property type="molecule type" value="Genomic_DNA"/>
</dbReference>
<evidence type="ECO:0000313" key="4">
    <source>
        <dbReference type="Proteomes" id="UP000018144"/>
    </source>
</evidence>
<feature type="region of interest" description="Disordered" evidence="2">
    <location>
        <begin position="1"/>
        <end position="24"/>
    </location>
</feature>
<feature type="coiled-coil region" evidence="1">
    <location>
        <begin position="249"/>
        <end position="276"/>
    </location>
</feature>
<evidence type="ECO:0000256" key="1">
    <source>
        <dbReference type="SAM" id="Coils"/>
    </source>
</evidence>
<keyword evidence="4" id="KW-1185">Reference proteome</keyword>
<name>U4L6X7_PYROM</name>
<sequence length="482" mass="55599">MATSGNQTLEPKDTAVSVDPAQDKQSAHLSEIQLKLLRHAEEGKRLSEMLAAANNQPNAQDLQQQIDQLTKERDFYRQIEEKYHQLKEGNNQLVEEISQLKEQLAKVNEQPNTPGTSETQKLIDHLTIEINQLKEAREVAIEQLKAQPIMQDMINKLVEEKTELEEEHRNSTTEMKTQIQQLEEQAEDLSNELKMLRKENTGLQKELDKTGQDGSTKDMAKLLKRYYEIEEQFGQMKKDIKQDMKNVLAKKEKKIVQQVQGNLEETEKKIQEHVEQRLGEAGDHVQKQFEQRLTENEKQIQQRLGVNEVKIWGHGQEIQQKVKESIAEHDQKIKESLVEHDQKIKESIAEHDQKIKESLVEHDQKIKEIIPGVSGDTINEQGYFTRMIPMKEIPNDMTQITGAYGGGCLYVERNNITTFNDFKNLIKSAWGLDLSIQSSCYYINGGGGYNSVDWPSYCQYFKRISIIPSQDCPNQHLMECTQ</sequence>
<proteinExistence type="predicted"/>
<evidence type="ECO:0000256" key="2">
    <source>
        <dbReference type="SAM" id="MobiDB-lite"/>
    </source>
</evidence>
<dbReference type="AlphaFoldDB" id="U4L6X7"/>
<protein>
    <submittedName>
        <fullName evidence="3">Uncharacterized protein</fullName>
    </submittedName>
</protein>
<evidence type="ECO:0000313" key="3">
    <source>
        <dbReference type="EMBL" id="CCX12869.1"/>
    </source>
</evidence>
<keyword evidence="1" id="KW-0175">Coiled coil</keyword>
<feature type="coiled-coil region" evidence="1">
    <location>
        <begin position="59"/>
        <end position="213"/>
    </location>
</feature>